<evidence type="ECO:0000313" key="1">
    <source>
        <dbReference type="EMBL" id="PTU32716.1"/>
    </source>
</evidence>
<sequence length="448" mass="50718">MVGVVAACFALTAVAKTTPEKAVRLGVDLTPTGAQASANENGSIPPWTGGQTAVPANFAGAGARYVDPYPEDKPLFTITAANLAEYRARLTAGQIALFAKYPDTYKINVYPSRRSFANPPAVYEATRNNALSAELTNKGETLSGAITGIPFPIPENGQEAIWNHRLRYRDLSTRRWDNQFTVSSAGEYNAVKMRVDTLFNYGQQGIKPDALDNILFYSTQLVTEPKALAGTLLLIHETMDGAKELRKAWEYGPTQIRTVMRRSSLVTYDNFGTAVDGLSTIDQSDMFNGPLDRYDWKLENKREIYVPVNSYKVHSDQYKYPDIIRKNHVNQDLTRYELRRVWVVDARVKKGGVSHLYKRRTFYLDEDSWQIVLVDVYDAQDQLWRVQEGHSIVAYDKAYQMPVMETIYDLFNGRYLVRGLNNEEVETTGQSFEVRDFEPARARRASRK</sequence>
<keyword evidence="2" id="KW-1185">Reference proteome</keyword>
<dbReference type="Gene3D" id="2.50.20.10">
    <property type="entry name" value="Lipoprotein localisation LolA/LolB/LppX"/>
    <property type="match status" value="1"/>
</dbReference>
<dbReference type="Proteomes" id="UP000244248">
    <property type="component" value="Unassembled WGS sequence"/>
</dbReference>
<organism evidence="1 2">
    <name type="scientific">Stenotrophobium rhamnosiphilum</name>
    <dbReference type="NCBI Taxonomy" id="2029166"/>
    <lineage>
        <taxon>Bacteria</taxon>
        <taxon>Pseudomonadati</taxon>
        <taxon>Pseudomonadota</taxon>
        <taxon>Gammaproteobacteria</taxon>
        <taxon>Nevskiales</taxon>
        <taxon>Nevskiaceae</taxon>
        <taxon>Stenotrophobium</taxon>
    </lineage>
</organism>
<proteinExistence type="predicted"/>
<dbReference type="EMBL" id="QANS01000001">
    <property type="protein sequence ID" value="PTU32716.1"/>
    <property type="molecule type" value="Genomic_DNA"/>
</dbReference>
<dbReference type="InterPro" id="IPR010752">
    <property type="entry name" value="DUF1329"/>
</dbReference>
<name>A0A2T5MJF7_9GAMM</name>
<dbReference type="Pfam" id="PF07044">
    <property type="entry name" value="DUF1329"/>
    <property type="match status" value="1"/>
</dbReference>
<protein>
    <submittedName>
        <fullName evidence="1">DUF1329 domain-containing protein</fullName>
    </submittedName>
</protein>
<accession>A0A2T5MJF7</accession>
<gene>
    <name evidence="1" type="ORF">CJD38_00905</name>
</gene>
<comment type="caution">
    <text evidence="1">The sequence shown here is derived from an EMBL/GenBank/DDBJ whole genome shotgun (WGS) entry which is preliminary data.</text>
</comment>
<evidence type="ECO:0000313" key="2">
    <source>
        <dbReference type="Proteomes" id="UP000244248"/>
    </source>
</evidence>
<dbReference type="OrthoDB" id="178023at2"/>
<dbReference type="AlphaFoldDB" id="A0A2T5MJF7"/>
<reference evidence="1 2" key="1">
    <citation type="submission" date="2018-04" db="EMBL/GenBank/DDBJ databases">
        <title>Novel species isolated from glacier.</title>
        <authorList>
            <person name="Liu Q."/>
            <person name="Xin Y.-H."/>
        </authorList>
    </citation>
    <scope>NUCLEOTIDE SEQUENCE [LARGE SCALE GENOMIC DNA]</scope>
    <source>
        <strain evidence="1 2">GT1R17</strain>
    </source>
</reference>
<dbReference type="CDD" id="cd16329">
    <property type="entry name" value="LolA_like"/>
    <property type="match status" value="1"/>
</dbReference>